<dbReference type="EMBL" id="CM000883">
    <property type="protein sequence ID" value="KQJ86088.1"/>
    <property type="molecule type" value="Genomic_DNA"/>
</dbReference>
<dbReference type="RefSeq" id="XP_003579228.2">
    <property type="nucleotide sequence ID" value="XM_003579180.4"/>
</dbReference>
<dbReference type="InterPro" id="IPR055302">
    <property type="entry name" value="F-box_dom-containing"/>
</dbReference>
<dbReference type="InterPro" id="IPR055411">
    <property type="entry name" value="LRR_FXL15/At3g58940/PEG3-like"/>
</dbReference>
<proteinExistence type="predicted"/>
<evidence type="ECO:0000259" key="2">
    <source>
        <dbReference type="Pfam" id="PF08387"/>
    </source>
</evidence>
<dbReference type="OMA" id="RWRHANT"/>
<reference evidence="4" key="2">
    <citation type="submission" date="2017-06" db="EMBL/GenBank/DDBJ databases">
        <title>WGS assembly of Brachypodium distachyon.</title>
        <authorList>
            <consortium name="The International Brachypodium Initiative"/>
            <person name="Lucas S."/>
            <person name="Harmon-Smith M."/>
            <person name="Lail K."/>
            <person name="Tice H."/>
            <person name="Grimwood J."/>
            <person name="Bruce D."/>
            <person name="Barry K."/>
            <person name="Shu S."/>
            <person name="Lindquist E."/>
            <person name="Wang M."/>
            <person name="Pitluck S."/>
            <person name="Vogel J.P."/>
            <person name="Garvin D.F."/>
            <person name="Mockler T.C."/>
            <person name="Schmutz J."/>
            <person name="Rokhsar D."/>
            <person name="Bevan M.W."/>
        </authorList>
    </citation>
    <scope>NUCLEOTIDE SEQUENCE</scope>
    <source>
        <strain evidence="4">Bd21</strain>
    </source>
</reference>
<gene>
    <name evidence="5" type="primary">LOC100823633</name>
    <name evidence="4" type="ORF">BRADI_4g03215v3</name>
</gene>
<evidence type="ECO:0000313" key="6">
    <source>
        <dbReference type="Proteomes" id="UP000008810"/>
    </source>
</evidence>
<protein>
    <submittedName>
        <fullName evidence="4 5">Uncharacterized protein</fullName>
    </submittedName>
</protein>
<dbReference type="Proteomes" id="UP000008810">
    <property type="component" value="Chromosome 4"/>
</dbReference>
<dbReference type="HOGENOM" id="CLU_023151_0_1_1"/>
<evidence type="ECO:0000313" key="4">
    <source>
        <dbReference type="EMBL" id="KQJ86088.1"/>
    </source>
</evidence>
<feature type="region of interest" description="Disordered" evidence="1">
    <location>
        <begin position="1"/>
        <end position="26"/>
    </location>
</feature>
<dbReference type="SUPFAM" id="SSF52047">
    <property type="entry name" value="RNI-like"/>
    <property type="match status" value="1"/>
</dbReference>
<dbReference type="Gene3D" id="3.80.10.10">
    <property type="entry name" value="Ribonuclease Inhibitor"/>
    <property type="match status" value="1"/>
</dbReference>
<keyword evidence="6" id="KW-1185">Reference proteome</keyword>
<accession>I1IH09</accession>
<organism evidence="4">
    <name type="scientific">Brachypodium distachyon</name>
    <name type="common">Purple false brome</name>
    <name type="synonym">Trachynia distachya</name>
    <dbReference type="NCBI Taxonomy" id="15368"/>
    <lineage>
        <taxon>Eukaryota</taxon>
        <taxon>Viridiplantae</taxon>
        <taxon>Streptophyta</taxon>
        <taxon>Embryophyta</taxon>
        <taxon>Tracheophyta</taxon>
        <taxon>Spermatophyta</taxon>
        <taxon>Magnoliopsida</taxon>
        <taxon>Liliopsida</taxon>
        <taxon>Poales</taxon>
        <taxon>Poaceae</taxon>
        <taxon>BOP clade</taxon>
        <taxon>Pooideae</taxon>
        <taxon>Stipodae</taxon>
        <taxon>Brachypodieae</taxon>
        <taxon>Brachypodium</taxon>
    </lineage>
</organism>
<dbReference type="Pfam" id="PF08387">
    <property type="entry name" value="FBD"/>
    <property type="match status" value="1"/>
</dbReference>
<evidence type="ECO:0000313" key="5">
    <source>
        <dbReference type="EnsemblPlants" id="KQJ86088"/>
    </source>
</evidence>
<name>I1IH09_BRADI</name>
<dbReference type="SUPFAM" id="SSF81383">
    <property type="entry name" value="F-box domain"/>
    <property type="match status" value="1"/>
</dbReference>
<dbReference type="EnsemblPlants" id="KQJ86088">
    <property type="protein sequence ID" value="KQJ86088"/>
    <property type="gene ID" value="BRADI_4g03215v3"/>
</dbReference>
<dbReference type="OrthoDB" id="1939276at2759"/>
<reference evidence="4 5" key="1">
    <citation type="journal article" date="2010" name="Nature">
        <title>Genome sequencing and analysis of the model grass Brachypodium distachyon.</title>
        <authorList>
            <consortium name="International Brachypodium Initiative"/>
        </authorList>
    </citation>
    <scope>NUCLEOTIDE SEQUENCE [LARGE SCALE GENOMIC DNA]</scope>
    <source>
        <strain evidence="4 5">Bd21</strain>
    </source>
</reference>
<dbReference type="InterPro" id="IPR036047">
    <property type="entry name" value="F-box-like_dom_sf"/>
</dbReference>
<dbReference type="InterPro" id="IPR006566">
    <property type="entry name" value="FBD"/>
</dbReference>
<dbReference type="eggNOG" id="ENOG502RRNZ">
    <property type="taxonomic scope" value="Eukaryota"/>
</dbReference>
<evidence type="ECO:0000259" key="3">
    <source>
        <dbReference type="Pfam" id="PF24758"/>
    </source>
</evidence>
<dbReference type="GeneID" id="100823633"/>
<dbReference type="InterPro" id="IPR053781">
    <property type="entry name" value="F-box_AtFBL13-like"/>
</dbReference>
<dbReference type="InterPro" id="IPR032675">
    <property type="entry name" value="LRR_dom_sf"/>
</dbReference>
<dbReference type="KEGG" id="bdi:100823633"/>
<dbReference type="Gramene" id="KQJ86088">
    <property type="protein sequence ID" value="KQJ86088"/>
    <property type="gene ID" value="BRADI_4g03215v3"/>
</dbReference>
<dbReference type="PANTHER" id="PTHR32141">
    <property type="match status" value="1"/>
</dbReference>
<dbReference type="CDD" id="cd22160">
    <property type="entry name" value="F-box_AtFBL13-like"/>
    <property type="match status" value="1"/>
</dbReference>
<feature type="domain" description="F-box/LRR-repeat protein 15/At3g58940/PEG3-like LRR" evidence="3">
    <location>
        <begin position="135"/>
        <end position="368"/>
    </location>
</feature>
<dbReference type="FunCoup" id="I1IH09">
    <property type="interactions" value="50"/>
</dbReference>
<dbReference type="AlphaFoldDB" id="I1IH09"/>
<dbReference type="Pfam" id="PF24758">
    <property type="entry name" value="LRR_At5g56370"/>
    <property type="match status" value="1"/>
</dbReference>
<sequence length="486" mass="54647">MDNSPSPKKRKLAASMIHEAPMSPEATEEAADLVARNQQLPPTAGADRISKLPDAILGDIISFLPTKEGARTEALASRWRGLWRSSAAPLNVDCGDLPCDDRVLDIFSSIVSNHPGPGRRFCVPSLVLGDRPDAVDAWLRSPALGNLQELEFWYRPYRRPEPLPHPPPSSMFCFSATLRVLTIGNCSLADETVQGLHFPLLQQLGIELVSVSECSLHRLIAGCPVLDCLLINHGYGFRCLRINSLTVRTVCVKNFRQVNDQLKELIVENAPCLERLLHLDFDYGLHVSVLSAPKLETLGCLTDGAYISKQDYLSRFEFGTTVIQGLRVDSLTTVVRTVKILAINMKTLSLDIVIELLRCFPCLEKLYIEAESMRVKNEWRLKHRSLVKCLDIRLKTIVFQSYQSIKSDVDFITFFVLNARVLESMTFQIGARDCNEEFIAEQRRKLQIENRASRGAQFHFTSGRCARSVWDIHHVSDLDLADPFLC</sequence>
<dbReference type="ExpressionAtlas" id="I1IH09">
    <property type="expression patterns" value="baseline and differential"/>
</dbReference>
<evidence type="ECO:0000256" key="1">
    <source>
        <dbReference type="SAM" id="MobiDB-lite"/>
    </source>
</evidence>
<feature type="domain" description="FBD" evidence="2">
    <location>
        <begin position="384"/>
        <end position="427"/>
    </location>
</feature>
<reference evidence="5" key="3">
    <citation type="submission" date="2018-08" db="UniProtKB">
        <authorList>
            <consortium name="EnsemblPlants"/>
        </authorList>
    </citation>
    <scope>IDENTIFICATION</scope>
    <source>
        <strain evidence="5">cv. Bd21</strain>
    </source>
</reference>
<dbReference type="PANTHER" id="PTHR32141:SF47">
    <property type="entry name" value="F-BOX DOMAIN-CONTAINING PROTEIN"/>
    <property type="match status" value="1"/>
</dbReference>